<reference evidence="6 7" key="1">
    <citation type="journal article" date="2011" name="BMC Genomics">
        <title>Genome-wide analysis of the role of GlnR in Streptomyces venezuelae provides new insights into global nitrogen regulation in actinomycetes.</title>
        <authorList>
            <person name="Pullan S.T."/>
            <person name="Bibb M.J."/>
            <person name="Merrick M."/>
        </authorList>
    </citation>
    <scope>NUCLEOTIDE SEQUENCE [LARGE SCALE GENOMIC DNA]</scope>
    <source>
        <strain evidence="6">ATCC 10712</strain>
    </source>
</reference>
<dbReference type="InterPro" id="IPR050109">
    <property type="entry name" value="HTH-type_TetR-like_transc_reg"/>
</dbReference>
<feature type="DNA-binding region" description="H-T-H motif" evidence="4">
    <location>
        <begin position="43"/>
        <end position="62"/>
    </location>
</feature>
<dbReference type="AlphaFoldDB" id="F2RC07"/>
<dbReference type="PRINTS" id="PR00455">
    <property type="entry name" value="HTHTETR"/>
</dbReference>
<dbReference type="SMR" id="F2RC07"/>
<evidence type="ECO:0000313" key="7">
    <source>
        <dbReference type="Proteomes" id="UP000006854"/>
    </source>
</evidence>
<keyword evidence="3" id="KW-0804">Transcription</keyword>
<protein>
    <submittedName>
        <fullName evidence="6">TetR-family transcriptional regulator</fullName>
    </submittedName>
</protein>
<dbReference type="InterPro" id="IPR036271">
    <property type="entry name" value="Tet_transcr_reg_TetR-rel_C_sf"/>
</dbReference>
<dbReference type="STRING" id="953739.SVEN_5972"/>
<dbReference type="Proteomes" id="UP000006854">
    <property type="component" value="Chromosome"/>
</dbReference>
<dbReference type="PANTHER" id="PTHR30055">
    <property type="entry name" value="HTH-TYPE TRANSCRIPTIONAL REGULATOR RUTR"/>
    <property type="match status" value="1"/>
</dbReference>
<proteinExistence type="predicted"/>
<dbReference type="KEGG" id="sve:SVEN_5972"/>
<dbReference type="Pfam" id="PF00440">
    <property type="entry name" value="TetR_N"/>
    <property type="match status" value="1"/>
</dbReference>
<dbReference type="EMBL" id="FR845719">
    <property type="protein sequence ID" value="CCA59258.1"/>
    <property type="molecule type" value="Genomic_DNA"/>
</dbReference>
<sequence>MPLRRMVLLEPLVTKQERATRTRDALIKSAAREFDEHGYALAKLSAISSGAGVSPGALHFHFENKAAVAAAVEIDASTTLRRTARIVYHQRSNALQNLADTTHALARLLREDVVVRAGFRLSCSQLCGTDLNLRQEWQSCVQQRLAEAADEGLLASDIGGQQDLARTIVAATIGLEALCRDNGEWLSPGTVTGLWRTLLPMLAAPGALAALTPAGSPGMAERAYTPVA</sequence>
<dbReference type="HOGENOM" id="CLU_069356_8_1_11"/>
<organism evidence="6 7">
    <name type="scientific">Streptomyces venezuelae (strain ATCC 10712 / CBS 650.69 / DSM 40230 / JCM 4526 / NBRC 13096 / PD 04745)</name>
    <dbReference type="NCBI Taxonomy" id="953739"/>
    <lineage>
        <taxon>Bacteria</taxon>
        <taxon>Bacillati</taxon>
        <taxon>Actinomycetota</taxon>
        <taxon>Actinomycetes</taxon>
        <taxon>Kitasatosporales</taxon>
        <taxon>Streptomycetaceae</taxon>
        <taxon>Streptomyces</taxon>
    </lineage>
</organism>
<dbReference type="NCBIfam" id="NF041196">
    <property type="entry name" value="ScbR_bind_reg"/>
    <property type="match status" value="1"/>
</dbReference>
<dbReference type="Gene3D" id="1.10.357.10">
    <property type="entry name" value="Tetracycline Repressor, domain 2"/>
    <property type="match status" value="1"/>
</dbReference>
<keyword evidence="2 4" id="KW-0238">DNA-binding</keyword>
<dbReference type="PATRIC" id="fig|953739.5.peg.1182"/>
<keyword evidence="7" id="KW-1185">Reference proteome</keyword>
<feature type="domain" description="HTH tetR-type" evidence="5">
    <location>
        <begin position="20"/>
        <end position="80"/>
    </location>
</feature>
<dbReference type="SUPFAM" id="SSF46689">
    <property type="entry name" value="Homeodomain-like"/>
    <property type="match status" value="1"/>
</dbReference>
<evidence type="ECO:0000259" key="5">
    <source>
        <dbReference type="PROSITE" id="PS50977"/>
    </source>
</evidence>
<dbReference type="GO" id="GO:0000976">
    <property type="term" value="F:transcription cis-regulatory region binding"/>
    <property type="evidence" value="ECO:0007669"/>
    <property type="project" value="TreeGrafter"/>
</dbReference>
<dbReference type="InterPro" id="IPR001647">
    <property type="entry name" value="HTH_TetR"/>
</dbReference>
<evidence type="ECO:0000256" key="3">
    <source>
        <dbReference type="ARBA" id="ARBA00023163"/>
    </source>
</evidence>
<dbReference type="SUPFAM" id="SSF48498">
    <property type="entry name" value="Tetracyclin repressor-like, C-terminal domain"/>
    <property type="match status" value="1"/>
</dbReference>
<dbReference type="eggNOG" id="COG1309">
    <property type="taxonomic scope" value="Bacteria"/>
</dbReference>
<name>F2RC07_STRVP</name>
<evidence type="ECO:0000256" key="1">
    <source>
        <dbReference type="ARBA" id="ARBA00023015"/>
    </source>
</evidence>
<dbReference type="PROSITE" id="PS50977">
    <property type="entry name" value="HTH_TETR_2"/>
    <property type="match status" value="1"/>
</dbReference>
<accession>F2RC07</accession>
<dbReference type="InterPro" id="IPR009057">
    <property type="entry name" value="Homeodomain-like_sf"/>
</dbReference>
<evidence type="ECO:0000256" key="2">
    <source>
        <dbReference type="ARBA" id="ARBA00023125"/>
    </source>
</evidence>
<dbReference type="PANTHER" id="PTHR30055:SF234">
    <property type="entry name" value="HTH-TYPE TRANSCRIPTIONAL REGULATOR BETI"/>
    <property type="match status" value="1"/>
</dbReference>
<evidence type="ECO:0000256" key="4">
    <source>
        <dbReference type="PROSITE-ProRule" id="PRU00335"/>
    </source>
</evidence>
<gene>
    <name evidence="6" type="ordered locus">SVEN_5972</name>
</gene>
<dbReference type="InterPro" id="IPR047923">
    <property type="entry name" value="ArpA-like"/>
</dbReference>
<keyword evidence="1" id="KW-0805">Transcription regulation</keyword>
<evidence type="ECO:0000313" key="6">
    <source>
        <dbReference type="EMBL" id="CCA59258.1"/>
    </source>
</evidence>
<dbReference type="GO" id="GO:0003700">
    <property type="term" value="F:DNA-binding transcription factor activity"/>
    <property type="evidence" value="ECO:0007669"/>
    <property type="project" value="TreeGrafter"/>
</dbReference>